<name>A0A376L777_ECOLX</name>
<evidence type="ECO:0000313" key="2">
    <source>
        <dbReference type="Proteomes" id="UP000254877"/>
    </source>
</evidence>
<dbReference type="InterPro" id="IPR024659">
    <property type="entry name" value="Phage_coat_Gp5"/>
</dbReference>
<dbReference type="Proteomes" id="UP000254877">
    <property type="component" value="Unassembled WGS sequence"/>
</dbReference>
<keyword evidence="1" id="KW-0946">Virion</keyword>
<dbReference type="Pfam" id="PF11651">
    <property type="entry name" value="P22_CoatProtein"/>
    <property type="match status" value="1"/>
</dbReference>
<evidence type="ECO:0000313" key="1">
    <source>
        <dbReference type="EMBL" id="STF40036.1"/>
    </source>
</evidence>
<dbReference type="EMBL" id="UGAB01000002">
    <property type="protein sequence ID" value="STF40036.1"/>
    <property type="molecule type" value="Genomic_DNA"/>
</dbReference>
<dbReference type="RefSeq" id="WP_001529832.1">
    <property type="nucleotide sequence ID" value="NZ_CABHFK010000049.1"/>
</dbReference>
<reference evidence="1 2" key="1">
    <citation type="submission" date="2018-06" db="EMBL/GenBank/DDBJ databases">
        <authorList>
            <consortium name="Pathogen Informatics"/>
            <person name="Doyle S."/>
        </authorList>
    </citation>
    <scope>NUCLEOTIDE SEQUENCE [LARGE SCALE GENOMIC DNA]</scope>
    <source>
        <strain evidence="1 2">NCTC7928</strain>
    </source>
</reference>
<dbReference type="Gene3D" id="2.40.30.240">
    <property type="match status" value="1"/>
</dbReference>
<sequence>MSNQLTKDLEILFESVIDSFEASNVVSRECSKFRPGDIEMQRAGDVVYRPQGYHLKTVSGLDLTSATANSLVQRQVPARFREPENVIYELDAKEMRDPWHKEQAGKAAGRQLAAWVDNMIVDEVVARSTNVVTIKSASTGSTLGEELWNASADVDAMMLSIGVPQGGQRKAFYNPFNYKDLAKELGSRAYAVGATLTAYEKAQIPPVASFDSFRVDYAGAMKAGSATAVTLGGAVKHKVTAMDSNGAPTDNRQGDITVSTAGVLAVGDAFTIAGVNSVHMIKKVDTGKPQVFRVLAVNGTTVTISPKILPPDNADKASIPYQNVTANPVANAAITILNKKAAASNIFFAEGSVELMYGKLAFPTGQGPQVMTARTEQGATIIMAYQFDAKSGKTWTRFTTLAGASVLVPEFTGLVLANQ</sequence>
<organism evidence="1 2">
    <name type="scientific">Escherichia coli</name>
    <dbReference type="NCBI Taxonomy" id="562"/>
    <lineage>
        <taxon>Bacteria</taxon>
        <taxon>Pseudomonadati</taxon>
        <taxon>Pseudomonadota</taxon>
        <taxon>Gammaproteobacteria</taxon>
        <taxon>Enterobacterales</taxon>
        <taxon>Enterobacteriaceae</taxon>
        <taxon>Escherichia</taxon>
    </lineage>
</organism>
<protein>
    <submittedName>
        <fullName evidence="1">Putative coat protein</fullName>
    </submittedName>
</protein>
<gene>
    <name evidence="1" type="ORF">NCTC7928_00587</name>
</gene>
<accession>A0A376L777</accession>
<keyword evidence="1" id="KW-0167">Capsid protein</keyword>
<proteinExistence type="predicted"/>
<dbReference type="AlphaFoldDB" id="A0A376L777"/>